<dbReference type="EMBL" id="BPLQ01009860">
    <property type="protein sequence ID" value="GIY47063.1"/>
    <property type="molecule type" value="Genomic_DNA"/>
</dbReference>
<keyword evidence="13" id="KW-1185">Reference proteome</keyword>
<accession>A0AAV4TKD2</accession>
<feature type="transmembrane region" description="Helical" evidence="10">
    <location>
        <begin position="213"/>
        <end position="237"/>
    </location>
</feature>
<dbReference type="InterPro" id="IPR000276">
    <property type="entry name" value="GPCR_Rhodpsn"/>
</dbReference>
<evidence type="ECO:0000256" key="4">
    <source>
        <dbReference type="ARBA" id="ARBA00022989"/>
    </source>
</evidence>
<keyword evidence="4 10" id="KW-1133">Transmembrane helix</keyword>
<feature type="transmembrane region" description="Helical" evidence="10">
    <location>
        <begin position="111"/>
        <end position="141"/>
    </location>
</feature>
<evidence type="ECO:0000256" key="5">
    <source>
        <dbReference type="ARBA" id="ARBA00023040"/>
    </source>
</evidence>
<dbReference type="PROSITE" id="PS50262">
    <property type="entry name" value="G_PROTEIN_RECEP_F1_2"/>
    <property type="match status" value="1"/>
</dbReference>
<dbReference type="Gene3D" id="1.20.1070.10">
    <property type="entry name" value="Rhodopsin 7-helix transmembrane proteins"/>
    <property type="match status" value="1"/>
</dbReference>
<dbReference type="Pfam" id="PF00001">
    <property type="entry name" value="7tm_1"/>
    <property type="match status" value="1"/>
</dbReference>
<evidence type="ECO:0000256" key="1">
    <source>
        <dbReference type="ARBA" id="ARBA00004141"/>
    </source>
</evidence>
<name>A0AAV4TKD2_9ARAC</name>
<evidence type="ECO:0000313" key="12">
    <source>
        <dbReference type="EMBL" id="GIY47063.1"/>
    </source>
</evidence>
<dbReference type="Proteomes" id="UP001054837">
    <property type="component" value="Unassembled WGS sequence"/>
</dbReference>
<evidence type="ECO:0000256" key="9">
    <source>
        <dbReference type="RuleBase" id="RU000688"/>
    </source>
</evidence>
<dbReference type="SUPFAM" id="SSF81321">
    <property type="entry name" value="Family A G protein-coupled receptor-like"/>
    <property type="match status" value="1"/>
</dbReference>
<evidence type="ECO:0000259" key="11">
    <source>
        <dbReference type="PROSITE" id="PS50262"/>
    </source>
</evidence>
<keyword evidence="6 10" id="KW-0472">Membrane</keyword>
<dbReference type="PROSITE" id="PS00237">
    <property type="entry name" value="G_PROTEIN_RECEP_F1_1"/>
    <property type="match status" value="1"/>
</dbReference>
<reference evidence="12 13" key="1">
    <citation type="submission" date="2021-06" db="EMBL/GenBank/DDBJ databases">
        <title>Caerostris darwini draft genome.</title>
        <authorList>
            <person name="Kono N."/>
            <person name="Arakawa K."/>
        </authorList>
    </citation>
    <scope>NUCLEOTIDE SEQUENCE [LARGE SCALE GENOMIC DNA]</scope>
</reference>
<keyword evidence="5 9" id="KW-0297">G-protein coupled receptor</keyword>
<comment type="subcellular location">
    <subcellularLocation>
        <location evidence="1">Membrane</location>
        <topology evidence="1">Multi-pass membrane protein</topology>
    </subcellularLocation>
</comment>
<sequence>MHQHGTENVELMNGTFQNLSMNLSVTNDTVSSNNDVLYDVPPAIIILLSCCYGLISLISIIGNFCVLVIVFTSRRMRTVTNYFIANLAVADIIIGMFSIPFQFQAALLQRWVLPAFMCAFCPFVQVLSVNVSIITLTAIALDRYRAVVYPLKARTSKMSAKVVIIAIWVFSALASVPYALALRVTTVKDNQMGNDATKLFCMNIHLSPFIWKIYNHVLVTLQYFVPLVLITVVYTTIVMKLKDNRTPGNLQSERDANIMKNKKKTKTYQVIHVVHIKKRLIGKFIEERV</sequence>
<feature type="transmembrane region" description="Helical" evidence="10">
    <location>
        <begin position="162"/>
        <end position="180"/>
    </location>
</feature>
<evidence type="ECO:0000256" key="7">
    <source>
        <dbReference type="ARBA" id="ARBA00023170"/>
    </source>
</evidence>
<evidence type="ECO:0000256" key="10">
    <source>
        <dbReference type="SAM" id="Phobius"/>
    </source>
</evidence>
<dbReference type="InterPro" id="IPR000611">
    <property type="entry name" value="NPY_rcpt"/>
</dbReference>
<evidence type="ECO:0000256" key="8">
    <source>
        <dbReference type="ARBA" id="ARBA00023224"/>
    </source>
</evidence>
<keyword evidence="3 9" id="KW-0812">Transmembrane</keyword>
<protein>
    <submittedName>
        <fullName evidence="12">RYamide receptor</fullName>
    </submittedName>
</protein>
<comment type="caution">
    <text evidence="12">The sequence shown here is derived from an EMBL/GenBank/DDBJ whole genome shotgun (WGS) entry which is preliminary data.</text>
</comment>
<keyword evidence="7 9" id="KW-0675">Receptor</keyword>
<dbReference type="PANTHER" id="PTHR45695:SF9">
    <property type="entry name" value="LEUCOKININ RECEPTOR"/>
    <property type="match status" value="1"/>
</dbReference>
<dbReference type="InterPro" id="IPR017452">
    <property type="entry name" value="GPCR_Rhodpsn_7TM"/>
</dbReference>
<dbReference type="GO" id="GO:0004983">
    <property type="term" value="F:neuropeptide Y receptor activity"/>
    <property type="evidence" value="ECO:0007669"/>
    <property type="project" value="InterPro"/>
</dbReference>
<dbReference type="AlphaFoldDB" id="A0AAV4TKD2"/>
<gene>
    <name evidence="12" type="primary">RYa-R</name>
    <name evidence="12" type="ORF">CDAR_204421</name>
</gene>
<evidence type="ECO:0000256" key="3">
    <source>
        <dbReference type="ARBA" id="ARBA00022692"/>
    </source>
</evidence>
<organism evidence="12 13">
    <name type="scientific">Caerostris darwini</name>
    <dbReference type="NCBI Taxonomy" id="1538125"/>
    <lineage>
        <taxon>Eukaryota</taxon>
        <taxon>Metazoa</taxon>
        <taxon>Ecdysozoa</taxon>
        <taxon>Arthropoda</taxon>
        <taxon>Chelicerata</taxon>
        <taxon>Arachnida</taxon>
        <taxon>Araneae</taxon>
        <taxon>Araneomorphae</taxon>
        <taxon>Entelegynae</taxon>
        <taxon>Araneoidea</taxon>
        <taxon>Araneidae</taxon>
        <taxon>Caerostris</taxon>
    </lineage>
</organism>
<dbReference type="PRINTS" id="PR01012">
    <property type="entry name" value="NRPEPTIDEYR"/>
</dbReference>
<evidence type="ECO:0000256" key="2">
    <source>
        <dbReference type="ARBA" id="ARBA00010663"/>
    </source>
</evidence>
<evidence type="ECO:0000256" key="6">
    <source>
        <dbReference type="ARBA" id="ARBA00023136"/>
    </source>
</evidence>
<evidence type="ECO:0000313" key="13">
    <source>
        <dbReference type="Proteomes" id="UP001054837"/>
    </source>
</evidence>
<dbReference type="GO" id="GO:0005886">
    <property type="term" value="C:plasma membrane"/>
    <property type="evidence" value="ECO:0007669"/>
    <property type="project" value="TreeGrafter"/>
</dbReference>
<comment type="similarity">
    <text evidence="2 9">Belongs to the G-protein coupled receptor 1 family.</text>
</comment>
<keyword evidence="8 9" id="KW-0807">Transducer</keyword>
<feature type="transmembrane region" description="Helical" evidence="10">
    <location>
        <begin position="83"/>
        <end position="105"/>
    </location>
</feature>
<dbReference type="PANTHER" id="PTHR45695">
    <property type="entry name" value="LEUCOKININ RECEPTOR-RELATED"/>
    <property type="match status" value="1"/>
</dbReference>
<feature type="domain" description="G-protein coupled receptors family 1 profile" evidence="11">
    <location>
        <begin position="62"/>
        <end position="274"/>
    </location>
</feature>
<feature type="transmembrane region" description="Helical" evidence="10">
    <location>
        <begin position="43"/>
        <end position="71"/>
    </location>
</feature>
<dbReference type="PRINTS" id="PR00237">
    <property type="entry name" value="GPCRRHODOPSN"/>
</dbReference>
<proteinExistence type="inferred from homology"/>